<evidence type="ECO:0000313" key="2">
    <source>
        <dbReference type="EMBL" id="SUZ66209.1"/>
    </source>
</evidence>
<accession>A0A381PJE5</accession>
<dbReference type="NCBIfam" id="NF004816">
    <property type="entry name" value="PRK06170.1"/>
    <property type="match status" value="1"/>
</dbReference>
<dbReference type="InterPro" id="IPR036928">
    <property type="entry name" value="AS_sf"/>
</dbReference>
<dbReference type="Pfam" id="PF01425">
    <property type="entry name" value="Amidase"/>
    <property type="match status" value="1"/>
</dbReference>
<dbReference type="PANTHER" id="PTHR43372">
    <property type="entry name" value="FATTY-ACID AMIDE HYDROLASE"/>
    <property type="match status" value="1"/>
</dbReference>
<feature type="domain" description="Amidase" evidence="1">
    <location>
        <begin position="25"/>
        <end position="459"/>
    </location>
</feature>
<sequence length="483" mass="52404">MSELAFLSATQLAAKIRSREISSEELLRLYFERIDRYNGDLNAIVVQRRDEALAFAKVADQEVAKGTSQLGALHGVPMTVKESYGVAGTPSTWGIPEMKDNVVESDSLPIQRLKAAGAIIFGKTNVPIRLADFQSYNEIYGTTNNPWDGTRGPGGSSGGSAAALAAGLTGLETGSDIGGSIRNPAHYCGVFGHKPTWGLLPPRGHAMPGVLSPSDISVIGPLARSAADLKTAVLTMGGPDEIAARGQAINLPRLEKQPRSMKVAVWRDDELAPVAKEVSERVDLVARTLADLGATIDFDARPGFTAQHSDFVYRNLLQATMSARLSDEQYALALDGVATLDPEDKSTEASVRRSQVARFREWNALNEQRTHLRWAWHDFFNEYDVLLTPVMATAAFPHDHRPMRERKIQVDNSPQDYGTQVFWSGLTCGAYLPSTVIPTGLNDEGLPIGIQIAGPEYGDLITIGVAELLEQEGFTFTPAPDYL</sequence>
<gene>
    <name evidence="2" type="ORF">METZ01_LOCUS19063</name>
</gene>
<dbReference type="Gene3D" id="3.90.1300.10">
    <property type="entry name" value="Amidase signature (AS) domain"/>
    <property type="match status" value="1"/>
</dbReference>
<dbReference type="SUPFAM" id="SSF75304">
    <property type="entry name" value="Amidase signature (AS) enzymes"/>
    <property type="match status" value="1"/>
</dbReference>
<dbReference type="InterPro" id="IPR052739">
    <property type="entry name" value="FAAH2"/>
</dbReference>
<reference evidence="2" key="1">
    <citation type="submission" date="2018-05" db="EMBL/GenBank/DDBJ databases">
        <authorList>
            <person name="Lanie J.A."/>
            <person name="Ng W.-L."/>
            <person name="Kazmierczak K.M."/>
            <person name="Andrzejewski T.M."/>
            <person name="Davidsen T.M."/>
            <person name="Wayne K.J."/>
            <person name="Tettelin H."/>
            <person name="Glass J.I."/>
            <person name="Rusch D."/>
            <person name="Podicherti R."/>
            <person name="Tsui H.-C.T."/>
            <person name="Winkler M.E."/>
        </authorList>
    </citation>
    <scope>NUCLEOTIDE SEQUENCE</scope>
</reference>
<evidence type="ECO:0000259" key="1">
    <source>
        <dbReference type="Pfam" id="PF01425"/>
    </source>
</evidence>
<dbReference type="GO" id="GO:0012505">
    <property type="term" value="C:endomembrane system"/>
    <property type="evidence" value="ECO:0007669"/>
    <property type="project" value="TreeGrafter"/>
</dbReference>
<name>A0A381PJE5_9ZZZZ</name>
<dbReference type="AlphaFoldDB" id="A0A381PJE5"/>
<proteinExistence type="predicted"/>
<protein>
    <recommendedName>
        <fullName evidence="1">Amidase domain-containing protein</fullName>
    </recommendedName>
</protein>
<dbReference type="EMBL" id="UINC01000978">
    <property type="protein sequence ID" value="SUZ66209.1"/>
    <property type="molecule type" value="Genomic_DNA"/>
</dbReference>
<dbReference type="InterPro" id="IPR023631">
    <property type="entry name" value="Amidase_dom"/>
</dbReference>
<organism evidence="2">
    <name type="scientific">marine metagenome</name>
    <dbReference type="NCBI Taxonomy" id="408172"/>
    <lineage>
        <taxon>unclassified sequences</taxon>
        <taxon>metagenomes</taxon>
        <taxon>ecological metagenomes</taxon>
    </lineage>
</organism>
<dbReference type="PANTHER" id="PTHR43372:SF4">
    <property type="entry name" value="FATTY-ACID AMIDE HYDROLASE 2"/>
    <property type="match status" value="1"/>
</dbReference>